<keyword evidence="2 11" id="KW-0812">Transmembrane</keyword>
<reference evidence="13 14" key="1">
    <citation type="submission" date="2016-04" db="EMBL/GenBank/DDBJ databases">
        <title>Polished mammalian reference genomes with single-molecule sequencing and chromosome conformation capture applied to the Capra hircus genome.</title>
        <authorList>
            <person name="Bickhart D.M."/>
            <person name="Koren S."/>
            <person name="Rosen B."/>
            <person name="Hastie A."/>
            <person name="Liachko I."/>
            <person name="Sullivan S.T."/>
            <person name="Burton J."/>
            <person name="Sayre B.L."/>
            <person name="Huson H.J."/>
            <person name="Lee J."/>
            <person name="Lam E."/>
            <person name="Kelley C.M."/>
            <person name="Hutchison J.L."/>
            <person name="Zhou Y."/>
            <person name="Sun J."/>
            <person name="Crisa A."/>
            <person name="Schwartz J.C."/>
            <person name="Hammond J.A."/>
            <person name="Schroeder S.G."/>
            <person name="Liu G.E."/>
            <person name="Dunham M."/>
            <person name="Shendure J."/>
            <person name="Sonstegard T.S."/>
            <person name="Phillippy A.M."/>
            <person name="Van Tassell C.P."/>
            <person name="Smith T.P."/>
        </authorList>
    </citation>
    <scope>NUCLEOTIDE SEQUENCE [LARGE SCALE GENOMIC DNA]</scope>
</reference>
<dbReference type="Bgee" id="ENSCHIG00000005122">
    <property type="expression patterns" value="Expressed in fallopian tube and 17 other cell types or tissues"/>
</dbReference>
<evidence type="ECO:0000259" key="12">
    <source>
        <dbReference type="PROSITE" id="PS50050"/>
    </source>
</evidence>
<comment type="caution">
    <text evidence="9">Lacks conserved residue(s) required for the propagation of feature annotation.</text>
</comment>
<feature type="repeat" description="TNFR-Cys" evidence="9">
    <location>
        <begin position="44"/>
        <end position="84"/>
    </location>
</feature>
<evidence type="ECO:0000256" key="6">
    <source>
        <dbReference type="ARBA" id="ARBA00023157"/>
    </source>
</evidence>
<evidence type="ECO:0000256" key="10">
    <source>
        <dbReference type="SAM" id="MobiDB-lite"/>
    </source>
</evidence>
<keyword evidence="3" id="KW-0677">Repeat</keyword>
<dbReference type="InterPro" id="IPR052491">
    <property type="entry name" value="TNFRSF10"/>
</dbReference>
<evidence type="ECO:0000313" key="13">
    <source>
        <dbReference type="Ensembl" id="ENSCHIP00000002218.1"/>
    </source>
</evidence>
<organism evidence="13 14">
    <name type="scientific">Capra hircus</name>
    <name type="common">Goat</name>
    <dbReference type="NCBI Taxonomy" id="9925"/>
    <lineage>
        <taxon>Eukaryota</taxon>
        <taxon>Metazoa</taxon>
        <taxon>Chordata</taxon>
        <taxon>Craniata</taxon>
        <taxon>Vertebrata</taxon>
        <taxon>Euteleostomi</taxon>
        <taxon>Mammalia</taxon>
        <taxon>Eutheria</taxon>
        <taxon>Laurasiatheria</taxon>
        <taxon>Artiodactyla</taxon>
        <taxon>Ruminantia</taxon>
        <taxon>Pecora</taxon>
        <taxon>Bovidae</taxon>
        <taxon>Caprinae</taxon>
        <taxon>Capra</taxon>
    </lineage>
</organism>
<dbReference type="GeneTree" id="ENSGT00940000162635"/>
<keyword evidence="14" id="KW-1185">Reference proteome</keyword>
<comment type="subcellular location">
    <subcellularLocation>
        <location evidence="1">Membrane</location>
        <topology evidence="1">Single-pass type I membrane protein</topology>
    </subcellularLocation>
</comment>
<sequence>MSVRKDEIPQQSSAPLEGSLQQKLCLPGEEEKNRCTPTKDTECQCKPGTFCGADAPEFCQKCSTRCPDGKVMVMHCTPWSNIKCVDQESGTLAHGEAPVPGELGTPSPSSGTSRLVIGIVSGITIVLVGCVVWCFFNGEVLEGKEEVLAPSSISPILLFLLACL</sequence>
<reference evidence="13" key="2">
    <citation type="submission" date="2025-08" db="UniProtKB">
        <authorList>
            <consortium name="Ensembl"/>
        </authorList>
    </citation>
    <scope>IDENTIFICATION</scope>
</reference>
<evidence type="ECO:0000313" key="14">
    <source>
        <dbReference type="Proteomes" id="UP000291000"/>
    </source>
</evidence>
<evidence type="ECO:0000256" key="9">
    <source>
        <dbReference type="PROSITE-ProRule" id="PRU00206"/>
    </source>
</evidence>
<feature type="compositionally biased region" description="Polar residues" evidence="10">
    <location>
        <begin position="9"/>
        <end position="22"/>
    </location>
</feature>
<reference evidence="13" key="3">
    <citation type="submission" date="2025-09" db="UniProtKB">
        <authorList>
            <consortium name="Ensembl"/>
        </authorList>
    </citation>
    <scope>IDENTIFICATION</scope>
</reference>
<keyword evidence="4 11" id="KW-1133">Transmembrane helix</keyword>
<proteinExistence type="predicted"/>
<evidence type="ECO:0000256" key="4">
    <source>
        <dbReference type="ARBA" id="ARBA00022989"/>
    </source>
</evidence>
<evidence type="ECO:0000256" key="11">
    <source>
        <dbReference type="SAM" id="Phobius"/>
    </source>
</evidence>
<evidence type="ECO:0000256" key="7">
    <source>
        <dbReference type="ARBA" id="ARBA00023170"/>
    </source>
</evidence>
<dbReference type="Proteomes" id="UP000291000">
    <property type="component" value="Chromosome 21"/>
</dbReference>
<evidence type="ECO:0000256" key="8">
    <source>
        <dbReference type="ARBA" id="ARBA00023180"/>
    </source>
</evidence>
<feature type="transmembrane region" description="Helical" evidence="11">
    <location>
        <begin position="115"/>
        <end position="135"/>
    </location>
</feature>
<dbReference type="Gene3D" id="2.10.50.10">
    <property type="entry name" value="Tumor Necrosis Factor Receptor, subunit A, domain 2"/>
    <property type="match status" value="2"/>
</dbReference>
<dbReference type="EMBL" id="LWLT01000019">
    <property type="status" value="NOT_ANNOTATED_CDS"/>
    <property type="molecule type" value="Genomic_DNA"/>
</dbReference>
<gene>
    <name evidence="13" type="primary">LOC108638473</name>
</gene>
<dbReference type="SMART" id="SM00208">
    <property type="entry name" value="TNFR"/>
    <property type="match status" value="2"/>
</dbReference>
<evidence type="ECO:0000256" key="3">
    <source>
        <dbReference type="ARBA" id="ARBA00022737"/>
    </source>
</evidence>
<feature type="disulfide bond" evidence="9">
    <location>
        <begin position="66"/>
        <end position="84"/>
    </location>
</feature>
<dbReference type="GO" id="GO:0016020">
    <property type="term" value="C:membrane"/>
    <property type="evidence" value="ECO:0007669"/>
    <property type="project" value="UniProtKB-SubCell"/>
</dbReference>
<dbReference type="Pfam" id="PF00020">
    <property type="entry name" value="TNFR_c6"/>
    <property type="match status" value="1"/>
</dbReference>
<dbReference type="PROSITE" id="PS50050">
    <property type="entry name" value="TNFR_NGFR_2"/>
    <property type="match status" value="1"/>
</dbReference>
<accession>A0A452DR55</accession>
<evidence type="ECO:0000256" key="1">
    <source>
        <dbReference type="ARBA" id="ARBA00004479"/>
    </source>
</evidence>
<protein>
    <recommendedName>
        <fullName evidence="12">TNFR-Cys domain-containing protein</fullName>
    </recommendedName>
</protein>
<dbReference type="SUPFAM" id="SSF57586">
    <property type="entry name" value="TNF receptor-like"/>
    <property type="match status" value="2"/>
</dbReference>
<feature type="region of interest" description="Disordered" evidence="10">
    <location>
        <begin position="1"/>
        <end position="22"/>
    </location>
</feature>
<keyword evidence="6 9" id="KW-1015">Disulfide bond</keyword>
<dbReference type="Ensembl" id="ENSCHIT00000006836.1">
    <property type="protein sequence ID" value="ENSCHIP00000002218.1"/>
    <property type="gene ID" value="ENSCHIG00000005122.1"/>
</dbReference>
<name>A0A452DR55_CAPHI</name>
<dbReference type="InterPro" id="IPR001368">
    <property type="entry name" value="TNFR/NGFR_Cys_rich_reg"/>
</dbReference>
<dbReference type="FunFam" id="2.10.50.10:FF:000016">
    <property type="entry name" value="Tumor necrosis factor receptor superfamily member 10B"/>
    <property type="match status" value="1"/>
</dbReference>
<dbReference type="PANTHER" id="PTHR46330:SF15">
    <property type="entry name" value="TUMOR NECROSIS FACTOR RECEPTOR SUPERFAMILY, MEMBER 10D, DECOY WITH TRUNCATED DEATH DOMAIN"/>
    <property type="match status" value="1"/>
</dbReference>
<dbReference type="PANTHER" id="PTHR46330">
    <property type="entry name" value="TUMOR NECROSIS FACTOR RECEPTOR SUPERFAMILY MEMBER 10B"/>
    <property type="match status" value="1"/>
</dbReference>
<keyword evidence="8" id="KW-0325">Glycoprotein</keyword>
<evidence type="ECO:0000256" key="5">
    <source>
        <dbReference type="ARBA" id="ARBA00023136"/>
    </source>
</evidence>
<dbReference type="AlphaFoldDB" id="A0A452DR55"/>
<evidence type="ECO:0000256" key="2">
    <source>
        <dbReference type="ARBA" id="ARBA00022692"/>
    </source>
</evidence>
<keyword evidence="7" id="KW-0675">Receptor</keyword>
<feature type="domain" description="TNFR-Cys" evidence="12">
    <location>
        <begin position="44"/>
        <end position="84"/>
    </location>
</feature>
<keyword evidence="5 11" id="KW-0472">Membrane</keyword>